<evidence type="ECO:0000256" key="1">
    <source>
        <dbReference type="SAM" id="SignalP"/>
    </source>
</evidence>
<dbReference type="OrthoDB" id="47330at2759"/>
<accession>A0A813F6W8</accession>
<keyword evidence="3" id="KW-1185">Reference proteome</keyword>
<dbReference type="EMBL" id="CAJNNV010021357">
    <property type="protein sequence ID" value="CAE8607368.1"/>
    <property type="molecule type" value="Genomic_DNA"/>
</dbReference>
<feature type="signal peptide" evidence="1">
    <location>
        <begin position="1"/>
        <end position="17"/>
    </location>
</feature>
<evidence type="ECO:0000313" key="3">
    <source>
        <dbReference type="Proteomes" id="UP000654075"/>
    </source>
</evidence>
<name>A0A813F6W8_POLGL</name>
<dbReference type="AlphaFoldDB" id="A0A813F6W8"/>
<feature type="chain" id="PRO_5032631676" evidence="1">
    <location>
        <begin position="18"/>
        <end position="496"/>
    </location>
</feature>
<protein>
    <submittedName>
        <fullName evidence="2">Uncharacterized protein</fullName>
    </submittedName>
</protein>
<proteinExistence type="predicted"/>
<gene>
    <name evidence="2" type="ORF">PGLA1383_LOCUS25302</name>
</gene>
<dbReference type="OMA" id="YVAHNMR"/>
<reference evidence="2" key="1">
    <citation type="submission" date="2021-02" db="EMBL/GenBank/DDBJ databases">
        <authorList>
            <person name="Dougan E. K."/>
            <person name="Rhodes N."/>
            <person name="Thang M."/>
            <person name="Chan C."/>
        </authorList>
    </citation>
    <scope>NUCLEOTIDE SEQUENCE</scope>
</reference>
<organism evidence="2 3">
    <name type="scientific">Polarella glacialis</name>
    <name type="common">Dinoflagellate</name>
    <dbReference type="NCBI Taxonomy" id="89957"/>
    <lineage>
        <taxon>Eukaryota</taxon>
        <taxon>Sar</taxon>
        <taxon>Alveolata</taxon>
        <taxon>Dinophyceae</taxon>
        <taxon>Suessiales</taxon>
        <taxon>Suessiaceae</taxon>
        <taxon>Polarella</taxon>
    </lineage>
</organism>
<keyword evidence="1" id="KW-0732">Signal</keyword>
<dbReference type="Proteomes" id="UP000654075">
    <property type="component" value="Unassembled WGS sequence"/>
</dbReference>
<sequence length="496" mass="54975">MWLLSTVWLLATVSCMATPPQPGVQDQTSWQRSRFQRAEEDGMSQSTAVSSVLEQRLGSSEMRQELLHCGVEASVASLPARLLAERLRAEIAVSEVMSGFTASRFQAFEPSMSVHEGKRGLPQFESQWEVGVRNNYTWNSSFWWPIMDDVETKLYGLRHFKTRGAPESELEARERSPYFAVNLYKVDAGSLLYGDVSVVMSTRLGMDTVLASAVDTGGWTGMCNRTERSSAVAASASMWGFGVNCSAYGDKRTGLSTLRHVDHLLLQNDGYWQNKTLQRLMCRVLSPWGKFPLVGADLIHYWEAMPLARLPYPSAIKFVIGSFPGLFGTKSGQELQSWCQERGWVLMWSLGFNLEEYDMSRLQFWSAPSWTQPLAFDQRLADPVVLANSTAGSNMSATITGASTSVFTEAWRRVQDLRLQTARQNISVSNSSWALEWMKLTDSLSIELSLEPLRAGACSDTDACVGTTPTGHCICYGAKQDAMVIGTSDASSAVFI</sequence>
<comment type="caution">
    <text evidence="2">The sequence shown here is derived from an EMBL/GenBank/DDBJ whole genome shotgun (WGS) entry which is preliminary data.</text>
</comment>
<evidence type="ECO:0000313" key="2">
    <source>
        <dbReference type="EMBL" id="CAE8607368.1"/>
    </source>
</evidence>